<dbReference type="PROSITE" id="PS50932">
    <property type="entry name" value="HTH_LACI_2"/>
    <property type="match status" value="1"/>
</dbReference>
<name>A0ABR9P7U7_9ACTN</name>
<dbReference type="InterPro" id="IPR010982">
    <property type="entry name" value="Lambda_DNA-bd_dom_sf"/>
</dbReference>
<reference evidence="6 7" key="1">
    <citation type="submission" date="2020-09" db="EMBL/GenBank/DDBJ databases">
        <title>Diversity and distribution of actinomycetes associated with coral in the coast of Hainan.</title>
        <authorList>
            <person name="Li F."/>
        </authorList>
    </citation>
    <scope>NUCLEOTIDE SEQUENCE [LARGE SCALE GENOMIC DNA]</scope>
    <source>
        <strain evidence="6 7">HNM0947</strain>
    </source>
</reference>
<evidence type="ECO:0000313" key="6">
    <source>
        <dbReference type="EMBL" id="MBE2999920.1"/>
    </source>
</evidence>
<evidence type="ECO:0000256" key="2">
    <source>
        <dbReference type="ARBA" id="ARBA00023125"/>
    </source>
</evidence>
<keyword evidence="1" id="KW-0805">Transcription regulation</keyword>
<dbReference type="PANTHER" id="PTHR30146">
    <property type="entry name" value="LACI-RELATED TRANSCRIPTIONAL REPRESSOR"/>
    <property type="match status" value="1"/>
</dbReference>
<keyword evidence="3" id="KW-0804">Transcription</keyword>
<keyword evidence="2 6" id="KW-0238">DNA-binding</keyword>
<dbReference type="SMART" id="SM00354">
    <property type="entry name" value="HTH_LACI"/>
    <property type="match status" value="1"/>
</dbReference>
<feature type="region of interest" description="Disordered" evidence="4">
    <location>
        <begin position="317"/>
        <end position="341"/>
    </location>
</feature>
<dbReference type="Pfam" id="PF00356">
    <property type="entry name" value="LacI"/>
    <property type="match status" value="1"/>
</dbReference>
<dbReference type="InterPro" id="IPR000843">
    <property type="entry name" value="HTH_LacI"/>
</dbReference>
<proteinExistence type="predicted"/>
<dbReference type="Pfam" id="PF13377">
    <property type="entry name" value="Peripla_BP_3"/>
    <property type="match status" value="1"/>
</dbReference>
<dbReference type="InterPro" id="IPR046335">
    <property type="entry name" value="LacI/GalR-like_sensor"/>
</dbReference>
<dbReference type="CDD" id="cd01392">
    <property type="entry name" value="HTH_LacI"/>
    <property type="match status" value="1"/>
</dbReference>
<dbReference type="SUPFAM" id="SSF53822">
    <property type="entry name" value="Periplasmic binding protein-like I"/>
    <property type="match status" value="1"/>
</dbReference>
<evidence type="ECO:0000256" key="1">
    <source>
        <dbReference type="ARBA" id="ARBA00023015"/>
    </source>
</evidence>
<comment type="caution">
    <text evidence="6">The sequence shown here is derived from an EMBL/GenBank/DDBJ whole genome shotgun (WGS) entry which is preliminary data.</text>
</comment>
<dbReference type="Gene3D" id="1.10.260.40">
    <property type="entry name" value="lambda repressor-like DNA-binding domains"/>
    <property type="match status" value="1"/>
</dbReference>
<dbReference type="PANTHER" id="PTHR30146:SF155">
    <property type="entry name" value="ALANINE RACEMASE"/>
    <property type="match status" value="1"/>
</dbReference>
<protein>
    <submittedName>
        <fullName evidence="6">LacI family DNA-binding transcriptional regulator</fullName>
    </submittedName>
</protein>
<evidence type="ECO:0000256" key="4">
    <source>
        <dbReference type="SAM" id="MobiDB-lite"/>
    </source>
</evidence>
<feature type="domain" description="HTH lacI-type" evidence="5">
    <location>
        <begin position="4"/>
        <end position="58"/>
    </location>
</feature>
<dbReference type="Proteomes" id="UP000806528">
    <property type="component" value="Unassembled WGS sequence"/>
</dbReference>
<accession>A0ABR9P7U7</accession>
<gene>
    <name evidence="6" type="ORF">IDM40_14565</name>
</gene>
<organism evidence="6 7">
    <name type="scientific">Nocardiopsis coralli</name>
    <dbReference type="NCBI Taxonomy" id="2772213"/>
    <lineage>
        <taxon>Bacteria</taxon>
        <taxon>Bacillati</taxon>
        <taxon>Actinomycetota</taxon>
        <taxon>Actinomycetes</taxon>
        <taxon>Streptosporangiales</taxon>
        <taxon>Nocardiopsidaceae</taxon>
        <taxon>Nocardiopsis</taxon>
    </lineage>
</organism>
<dbReference type="GO" id="GO:0003677">
    <property type="term" value="F:DNA binding"/>
    <property type="evidence" value="ECO:0007669"/>
    <property type="project" value="UniProtKB-KW"/>
</dbReference>
<dbReference type="RefSeq" id="WP_193122572.1">
    <property type="nucleotide sequence ID" value="NZ_JADBGI010000011.1"/>
</dbReference>
<dbReference type="EMBL" id="JADBGI010000011">
    <property type="protein sequence ID" value="MBE2999920.1"/>
    <property type="molecule type" value="Genomic_DNA"/>
</dbReference>
<keyword evidence="7" id="KW-1185">Reference proteome</keyword>
<evidence type="ECO:0000256" key="3">
    <source>
        <dbReference type="ARBA" id="ARBA00023163"/>
    </source>
</evidence>
<sequence>MRRPTIVDIAKAAGVSKGAVSYALNGRPGVSDRTRERILAIARDLGWVPNGPARALSPNGRVGAVGLVVDRPAGALAAEPFFTRLVSGLESELTGSGTDLLLQVTADPEAESAAYRRWAAERRVDGVVVVDLRVDDHRTDLLRELPLPAVVLGGGSGGAEGLPCLWTDDAAAMHEVVHYLAALGHRNVVRVAGPEHFRHTGVRTAAFTEAAAEAGLDSAETVHSDYTGDGGTRVTRRLLAHRDRPTAVLYDNDLMAVAGLGVAAEMGIAVPSQLSIVAWDDSVLCRLVRPSVTAVARDVEDSGARLARMLTRLVSGEPVHSEESARGELVPRDSTGPLSEA</sequence>
<feature type="compositionally biased region" description="Basic and acidic residues" evidence="4">
    <location>
        <begin position="319"/>
        <end position="331"/>
    </location>
</feature>
<evidence type="ECO:0000259" key="5">
    <source>
        <dbReference type="PROSITE" id="PS50932"/>
    </source>
</evidence>
<evidence type="ECO:0000313" key="7">
    <source>
        <dbReference type="Proteomes" id="UP000806528"/>
    </source>
</evidence>
<dbReference type="PROSITE" id="PS00356">
    <property type="entry name" value="HTH_LACI_1"/>
    <property type="match status" value="1"/>
</dbReference>
<dbReference type="SUPFAM" id="SSF47413">
    <property type="entry name" value="lambda repressor-like DNA-binding domains"/>
    <property type="match status" value="1"/>
</dbReference>
<dbReference type="InterPro" id="IPR028082">
    <property type="entry name" value="Peripla_BP_I"/>
</dbReference>
<dbReference type="Gene3D" id="3.40.50.2300">
    <property type="match status" value="2"/>
</dbReference>